<dbReference type="PANTHER" id="PTHR43520">
    <property type="entry name" value="ATP7, ISOFORM B"/>
    <property type="match status" value="1"/>
</dbReference>
<evidence type="ECO:0000256" key="2">
    <source>
        <dbReference type="ARBA" id="ARBA00006024"/>
    </source>
</evidence>
<dbReference type="InterPro" id="IPR008250">
    <property type="entry name" value="ATPase_P-typ_transduc_dom_A_sf"/>
</dbReference>
<protein>
    <submittedName>
        <fullName evidence="12">Putative copper resistance-associated p-type atpase</fullName>
    </submittedName>
</protein>
<dbReference type="Gene3D" id="3.40.1110.10">
    <property type="entry name" value="Calcium-transporting ATPase, cytoplasmic domain N"/>
    <property type="match status" value="1"/>
</dbReference>
<proteinExistence type="inferred from homology"/>
<dbReference type="InterPro" id="IPR036163">
    <property type="entry name" value="HMA_dom_sf"/>
</dbReference>
<dbReference type="InterPro" id="IPR023298">
    <property type="entry name" value="ATPase_P-typ_TM_dom_sf"/>
</dbReference>
<sequence>MLSEIITSSLLISNLDRPCISKIQNTLAKLLPPPISVSSSIISSMVIIRHRKSLELWKICIALEDAGFHVRDLNFEPQTSIPSRNMEKFMNKSLCAKIDNLATRQDESSSKNREYRDDYLSGRRINAHFKTRNEKSGTNRAHEFEDSFSHLSEDLWRASLAVSGMTCTACTAAIEQKLGNKPWIKKHIINPITNSVIVEFFDEAKKDQIINAIEEIGYKAVIVAVDHVTTLATENQSQQRIVQINVEGIVSDQFPGLILNSLSSFNGISEIKPTIRGNQLSLIITYTPHHSSLTIREILTSIATVHPAIRTSIHHPPTLEERSQKIQAREQFRILIRAIITLAIAIPTMIIGIIYMNFVSKYNQARIFLMEPVRAGISRVQWGLFILSTPVYFFCADVFHKRAYKEILSMWHPISSLSILQRFYSFGSMNTLMSIGTSIAYFSSIAQLISAGVHPQVINDNDLFYFDSVVFLTLFLLVGRFLEIYSKAKAGNAVSLLANLRPTKAHLMGSLSELDNNPNDIPVDHLEIGDLVKVLCGESPPFDGFIVNGETSFNESSLTGESRVIKKKVGDKVFSGTINKFSPITVRITSTLGTTMLDEIIKIVREGQTKRAPIERIADRLTKFFVPMICLIAIITWFFWLGIVMSKKLPAELLDSSIESRISWSLQFAIAVVVIACPCGLALAAPTALYVGSSIAAKNGILAKGGGEALEKAAKLEHIVFDKTGTLTIGGDPEVTNYRILSDGESERRLILSITNAIEIHSNHIIAKAILAFCARHNFERMGTSCIVEISGKGMKGKVLMRSMGYQEVIVGNEALLYDYGVEIDASSQSLIGKWKLEGQSIALTATRTFYKESMLEQEYKKNNWKLVALFGISDPIRPEAFDVIKALRERGIGVWMLSGDNQITTNVVGSHIGIRVENIIAGVLPGQKAEKIKFLQQSLKSSDISLGRQNRSFIAMVGDGINDSPALTAADVGIAIGSGSNIAISSAEIVLVTSDLHSLVTLIELSKFIFLRIKLNFGWALIYNLVALPVAAGALFPLTKKGTHLRLDPVWASLAMATSSISVICSSLLMRSRLPGLGYRSSQISSSESNESMITV</sequence>
<dbReference type="InterPro" id="IPR023299">
    <property type="entry name" value="ATPase_P-typ_cyto_dom_N"/>
</dbReference>
<keyword evidence="9 10" id="KW-0472">Membrane</keyword>
<dbReference type="SUPFAM" id="SSF81653">
    <property type="entry name" value="Calcium ATPase, transduction domain A"/>
    <property type="match status" value="1"/>
</dbReference>
<dbReference type="InterPro" id="IPR059000">
    <property type="entry name" value="ATPase_P-type_domA"/>
</dbReference>
<evidence type="ECO:0000256" key="1">
    <source>
        <dbReference type="ARBA" id="ARBA00004141"/>
    </source>
</evidence>
<evidence type="ECO:0000256" key="7">
    <source>
        <dbReference type="ARBA" id="ARBA00022967"/>
    </source>
</evidence>
<dbReference type="AlphaFoldDB" id="A0A0B1P513"/>
<evidence type="ECO:0000256" key="3">
    <source>
        <dbReference type="ARBA" id="ARBA00022692"/>
    </source>
</evidence>
<evidence type="ECO:0000256" key="8">
    <source>
        <dbReference type="ARBA" id="ARBA00022989"/>
    </source>
</evidence>
<reference evidence="12 13" key="1">
    <citation type="journal article" date="2014" name="BMC Genomics">
        <title>Adaptive genomic structural variation in the grape powdery mildew pathogen, Erysiphe necator.</title>
        <authorList>
            <person name="Jones L."/>
            <person name="Riaz S."/>
            <person name="Morales-Cruz A."/>
            <person name="Amrine K.C."/>
            <person name="McGuire B."/>
            <person name="Gubler W.D."/>
            <person name="Walker M.A."/>
            <person name="Cantu D."/>
        </authorList>
    </citation>
    <scope>NUCLEOTIDE SEQUENCE [LARGE SCALE GENOMIC DNA]</scope>
    <source>
        <strain evidence="13">c</strain>
    </source>
</reference>
<dbReference type="InterPro" id="IPR044492">
    <property type="entry name" value="P_typ_ATPase_HD_dom"/>
</dbReference>
<keyword evidence="5 10" id="KW-0547">Nucleotide-binding</keyword>
<feature type="transmembrane region" description="Helical" evidence="10">
    <location>
        <begin position="419"/>
        <end position="443"/>
    </location>
</feature>
<dbReference type="SUPFAM" id="SSF56784">
    <property type="entry name" value="HAD-like"/>
    <property type="match status" value="1"/>
</dbReference>
<keyword evidence="13" id="KW-1185">Reference proteome</keyword>
<dbReference type="PRINTS" id="PR00119">
    <property type="entry name" value="CATATPASE"/>
</dbReference>
<dbReference type="PROSITE" id="PS50846">
    <property type="entry name" value="HMA_2"/>
    <property type="match status" value="1"/>
</dbReference>
<dbReference type="SFLD" id="SFLDF00027">
    <property type="entry name" value="p-type_atpase"/>
    <property type="match status" value="1"/>
</dbReference>
<dbReference type="SUPFAM" id="SSF55008">
    <property type="entry name" value="HMA, heavy metal-associated domain"/>
    <property type="match status" value="1"/>
</dbReference>
<dbReference type="SUPFAM" id="SSF81660">
    <property type="entry name" value="Metal cation-transporting ATPase, ATP-binding domain N"/>
    <property type="match status" value="1"/>
</dbReference>
<dbReference type="GO" id="GO:0043682">
    <property type="term" value="F:P-type divalent copper transporter activity"/>
    <property type="evidence" value="ECO:0007669"/>
    <property type="project" value="TreeGrafter"/>
</dbReference>
<dbReference type="GO" id="GO:0055070">
    <property type="term" value="P:copper ion homeostasis"/>
    <property type="evidence" value="ECO:0007669"/>
    <property type="project" value="TreeGrafter"/>
</dbReference>
<evidence type="ECO:0000259" key="11">
    <source>
        <dbReference type="PROSITE" id="PS50846"/>
    </source>
</evidence>
<feature type="transmembrane region" description="Helical" evidence="10">
    <location>
        <begin position="1018"/>
        <end position="1039"/>
    </location>
</feature>
<feature type="transmembrane region" description="Helical" evidence="10">
    <location>
        <begin position="664"/>
        <end position="691"/>
    </location>
</feature>
<dbReference type="Pfam" id="PF00122">
    <property type="entry name" value="E1-E2_ATPase"/>
    <property type="match status" value="1"/>
</dbReference>
<dbReference type="NCBIfam" id="TIGR01525">
    <property type="entry name" value="ATPase-IB_hvy"/>
    <property type="match status" value="1"/>
</dbReference>
<dbReference type="Pfam" id="PF00403">
    <property type="entry name" value="HMA"/>
    <property type="match status" value="1"/>
</dbReference>
<dbReference type="Proteomes" id="UP000030854">
    <property type="component" value="Unassembled WGS sequence"/>
</dbReference>
<keyword evidence="8 10" id="KW-1133">Transmembrane helix</keyword>
<dbReference type="GO" id="GO:0016020">
    <property type="term" value="C:membrane"/>
    <property type="evidence" value="ECO:0007669"/>
    <property type="project" value="UniProtKB-SubCell"/>
</dbReference>
<dbReference type="SFLD" id="SFLDS00003">
    <property type="entry name" value="Haloacid_Dehalogenase"/>
    <property type="match status" value="1"/>
</dbReference>
<feature type="transmembrane region" description="Helical" evidence="10">
    <location>
        <begin position="463"/>
        <end position="482"/>
    </location>
</feature>
<dbReference type="CDD" id="cd02094">
    <property type="entry name" value="P-type_ATPase_Cu-like"/>
    <property type="match status" value="1"/>
</dbReference>
<comment type="subcellular location">
    <subcellularLocation>
        <location evidence="1">Membrane</location>
        <topology evidence="1">Multi-pass membrane protein</topology>
    </subcellularLocation>
</comment>
<evidence type="ECO:0000256" key="6">
    <source>
        <dbReference type="ARBA" id="ARBA00022840"/>
    </source>
</evidence>
<evidence type="ECO:0000256" key="10">
    <source>
        <dbReference type="RuleBase" id="RU362081"/>
    </source>
</evidence>
<comment type="caution">
    <text evidence="12">The sequence shown here is derived from an EMBL/GenBank/DDBJ whole genome shotgun (WGS) entry which is preliminary data.</text>
</comment>
<keyword evidence="4 10" id="KW-0479">Metal-binding</keyword>
<feature type="transmembrane region" description="Helical" evidence="10">
    <location>
        <begin position="624"/>
        <end position="644"/>
    </location>
</feature>
<dbReference type="InterPro" id="IPR023214">
    <property type="entry name" value="HAD_sf"/>
</dbReference>
<dbReference type="InterPro" id="IPR036412">
    <property type="entry name" value="HAD-like_sf"/>
</dbReference>
<dbReference type="STRING" id="52586.A0A0B1P513"/>
<dbReference type="PROSITE" id="PS00154">
    <property type="entry name" value="ATPASE_E1_E2"/>
    <property type="match status" value="1"/>
</dbReference>
<evidence type="ECO:0000256" key="5">
    <source>
        <dbReference type="ARBA" id="ARBA00022741"/>
    </source>
</evidence>
<evidence type="ECO:0000256" key="9">
    <source>
        <dbReference type="ARBA" id="ARBA00023136"/>
    </source>
</evidence>
<dbReference type="InterPro" id="IPR018303">
    <property type="entry name" value="ATPase_P-typ_P_site"/>
</dbReference>
<feature type="domain" description="HMA" evidence="11">
    <location>
        <begin position="156"/>
        <end position="221"/>
    </location>
</feature>
<dbReference type="GO" id="GO:0005507">
    <property type="term" value="F:copper ion binding"/>
    <property type="evidence" value="ECO:0007669"/>
    <property type="project" value="TreeGrafter"/>
</dbReference>
<dbReference type="Gene3D" id="3.30.70.100">
    <property type="match status" value="1"/>
</dbReference>
<dbReference type="Pfam" id="PF00702">
    <property type="entry name" value="Hydrolase"/>
    <property type="match status" value="1"/>
</dbReference>
<evidence type="ECO:0000313" key="12">
    <source>
        <dbReference type="EMBL" id="KHJ33343.1"/>
    </source>
</evidence>
<dbReference type="NCBIfam" id="TIGR01494">
    <property type="entry name" value="ATPase_P-type"/>
    <property type="match status" value="2"/>
</dbReference>
<dbReference type="GO" id="GO:0005524">
    <property type="term" value="F:ATP binding"/>
    <property type="evidence" value="ECO:0007669"/>
    <property type="project" value="UniProtKB-UniRule"/>
</dbReference>
<dbReference type="PANTHER" id="PTHR43520:SF32">
    <property type="entry name" value="COPPER RESISTANCE P-TYPE ATPASE (EUROFUNG)"/>
    <property type="match status" value="1"/>
</dbReference>
<comment type="similarity">
    <text evidence="2 10">Belongs to the cation transport ATPase (P-type) (TC 3.A.3) family. Type IB subfamily.</text>
</comment>
<dbReference type="Gene3D" id="2.70.150.10">
    <property type="entry name" value="Calcium-transporting ATPase, cytoplasmic transduction domain A"/>
    <property type="match status" value="1"/>
</dbReference>
<evidence type="ECO:0000313" key="13">
    <source>
        <dbReference type="Proteomes" id="UP000030854"/>
    </source>
</evidence>
<gene>
    <name evidence="12" type="ORF">EV44_g3081</name>
</gene>
<dbReference type="SUPFAM" id="SSF81665">
    <property type="entry name" value="Calcium ATPase, transmembrane domain M"/>
    <property type="match status" value="1"/>
</dbReference>
<organism evidence="12 13">
    <name type="scientific">Uncinula necator</name>
    <name type="common">Grape powdery mildew</name>
    <dbReference type="NCBI Taxonomy" id="52586"/>
    <lineage>
        <taxon>Eukaryota</taxon>
        <taxon>Fungi</taxon>
        <taxon>Dikarya</taxon>
        <taxon>Ascomycota</taxon>
        <taxon>Pezizomycotina</taxon>
        <taxon>Leotiomycetes</taxon>
        <taxon>Erysiphales</taxon>
        <taxon>Erysiphaceae</taxon>
        <taxon>Erysiphe</taxon>
    </lineage>
</organism>
<dbReference type="EMBL" id="JNVN01001491">
    <property type="protein sequence ID" value="KHJ33343.1"/>
    <property type="molecule type" value="Genomic_DNA"/>
</dbReference>
<dbReference type="InterPro" id="IPR027256">
    <property type="entry name" value="P-typ_ATPase_IB"/>
</dbReference>
<dbReference type="OMA" id="DVIRVPH"/>
<dbReference type="CDD" id="cd00371">
    <property type="entry name" value="HMA"/>
    <property type="match status" value="1"/>
</dbReference>
<feature type="transmembrane region" description="Helical" evidence="10">
    <location>
        <begin position="334"/>
        <end position="360"/>
    </location>
</feature>
<keyword evidence="7" id="KW-1278">Translocase</keyword>
<feature type="transmembrane region" description="Helical" evidence="10">
    <location>
        <begin position="1051"/>
        <end position="1071"/>
    </location>
</feature>
<accession>A0A0B1P513</accession>
<dbReference type="HOGENOM" id="CLU_001771_0_2_1"/>
<keyword evidence="3 10" id="KW-0812">Transmembrane</keyword>
<dbReference type="GO" id="GO:0016887">
    <property type="term" value="F:ATP hydrolysis activity"/>
    <property type="evidence" value="ECO:0007669"/>
    <property type="project" value="InterPro"/>
</dbReference>
<keyword evidence="6 10" id="KW-0067">ATP-binding</keyword>
<dbReference type="SFLD" id="SFLDG00002">
    <property type="entry name" value="C1.7:_P-type_atpase_like"/>
    <property type="match status" value="1"/>
</dbReference>
<dbReference type="Gene3D" id="3.40.50.1000">
    <property type="entry name" value="HAD superfamily/HAD-like"/>
    <property type="match status" value="1"/>
</dbReference>
<dbReference type="InterPro" id="IPR006121">
    <property type="entry name" value="HMA_dom"/>
</dbReference>
<dbReference type="InterPro" id="IPR001757">
    <property type="entry name" value="P_typ_ATPase"/>
</dbReference>
<name>A0A0B1P513_UNCNE</name>
<evidence type="ECO:0000256" key="4">
    <source>
        <dbReference type="ARBA" id="ARBA00022723"/>
    </source>
</evidence>